<keyword evidence="10" id="KW-0066">ATP synthesis</keyword>
<accession>A0A482VZU0</accession>
<reference evidence="12 13" key="1">
    <citation type="submission" date="2017-03" db="EMBL/GenBank/DDBJ databases">
        <title>Genome of the blue death feigning beetle - Asbolus verrucosus.</title>
        <authorList>
            <person name="Rider S.D."/>
        </authorList>
    </citation>
    <scope>NUCLEOTIDE SEQUENCE [LARGE SCALE GENOMIC DNA]</scope>
    <source>
        <strain evidence="12">Butters</strain>
        <tissue evidence="12">Head and leg muscle</tissue>
    </source>
</reference>
<evidence type="ECO:0000313" key="13">
    <source>
        <dbReference type="Proteomes" id="UP000292052"/>
    </source>
</evidence>
<dbReference type="NCBIfam" id="TIGR01145">
    <property type="entry name" value="ATP_synt_delta"/>
    <property type="match status" value="1"/>
</dbReference>
<keyword evidence="5" id="KW-0999">Mitochondrion inner membrane</keyword>
<comment type="subcellular location">
    <subcellularLocation>
        <location evidence="1">Mitochondrion inner membrane</location>
    </subcellularLocation>
</comment>
<evidence type="ECO:0000256" key="10">
    <source>
        <dbReference type="ARBA" id="ARBA00023310"/>
    </source>
</evidence>
<keyword evidence="8" id="KW-0496">Mitochondrion</keyword>
<evidence type="ECO:0000256" key="4">
    <source>
        <dbReference type="ARBA" id="ARBA00022781"/>
    </source>
</evidence>
<dbReference type="InterPro" id="IPR000711">
    <property type="entry name" value="ATPase_OSCP/dsu"/>
</dbReference>
<keyword evidence="3" id="KW-0813">Transport</keyword>
<evidence type="ECO:0000256" key="2">
    <source>
        <dbReference type="ARBA" id="ARBA00007046"/>
    </source>
</evidence>
<dbReference type="Proteomes" id="UP000292052">
    <property type="component" value="Unassembled WGS sequence"/>
</dbReference>
<dbReference type="EMBL" id="QDEB01044700">
    <property type="protein sequence ID" value="RZC38286.1"/>
    <property type="molecule type" value="Genomic_DNA"/>
</dbReference>
<keyword evidence="9" id="KW-0472">Membrane</keyword>
<dbReference type="HAMAP" id="MF_01416">
    <property type="entry name" value="ATP_synth_delta_bact"/>
    <property type="match status" value="1"/>
</dbReference>
<evidence type="ECO:0000256" key="3">
    <source>
        <dbReference type="ARBA" id="ARBA00022448"/>
    </source>
</evidence>
<evidence type="ECO:0000256" key="6">
    <source>
        <dbReference type="ARBA" id="ARBA00022946"/>
    </source>
</evidence>
<dbReference type="PANTHER" id="PTHR11910">
    <property type="entry name" value="ATP SYNTHASE DELTA CHAIN"/>
    <property type="match status" value="1"/>
</dbReference>
<dbReference type="GO" id="GO:0005743">
    <property type="term" value="C:mitochondrial inner membrane"/>
    <property type="evidence" value="ECO:0007669"/>
    <property type="project" value="UniProtKB-SubCell"/>
</dbReference>
<dbReference type="FunFam" id="1.10.520.20:FF:000002">
    <property type="entry name" value="ATP synthase subunit O, mitochondrial"/>
    <property type="match status" value="1"/>
</dbReference>
<sequence>MKPPVPVFGVNGSYATALYSAASNQNALEAVEKDLSKLQSALKEDAKFQDFVRNPIIKRHQKAKVMKNVSSKMSLHPHTANLLQLLAENGRLRNLNGIINTFKRIMVAYRGEVACEVITARELDPVQKQKLEEVLKKFVNANESINLSLKVDPSIMGGIMVSIGDRFVDMSVATKMRKYTKLISIPG</sequence>
<dbReference type="Pfam" id="PF00213">
    <property type="entry name" value="OSCP"/>
    <property type="match status" value="1"/>
</dbReference>
<gene>
    <name evidence="12" type="ORF">BDFB_005632</name>
</gene>
<evidence type="ECO:0000256" key="1">
    <source>
        <dbReference type="ARBA" id="ARBA00004273"/>
    </source>
</evidence>
<dbReference type="SUPFAM" id="SSF47928">
    <property type="entry name" value="N-terminal domain of the delta subunit of the F1F0-ATP synthase"/>
    <property type="match status" value="1"/>
</dbReference>
<keyword evidence="4" id="KW-0375">Hydrogen ion transport</keyword>
<proteinExistence type="inferred from homology"/>
<protein>
    <recommendedName>
        <fullName evidence="11">Oligomycin sensitivity conferral protein</fullName>
    </recommendedName>
</protein>
<dbReference type="Gene3D" id="1.10.520.20">
    <property type="entry name" value="N-terminal domain of the delta subunit of the F1F0-ATP synthase"/>
    <property type="match status" value="1"/>
</dbReference>
<organism evidence="12 13">
    <name type="scientific">Asbolus verrucosus</name>
    <name type="common">Desert ironclad beetle</name>
    <dbReference type="NCBI Taxonomy" id="1661398"/>
    <lineage>
        <taxon>Eukaryota</taxon>
        <taxon>Metazoa</taxon>
        <taxon>Ecdysozoa</taxon>
        <taxon>Arthropoda</taxon>
        <taxon>Hexapoda</taxon>
        <taxon>Insecta</taxon>
        <taxon>Pterygota</taxon>
        <taxon>Neoptera</taxon>
        <taxon>Endopterygota</taxon>
        <taxon>Coleoptera</taxon>
        <taxon>Polyphaga</taxon>
        <taxon>Cucujiformia</taxon>
        <taxon>Tenebrionidae</taxon>
        <taxon>Pimeliinae</taxon>
        <taxon>Asbolus</taxon>
    </lineage>
</organism>
<dbReference type="STRING" id="1661398.A0A482VZU0"/>
<evidence type="ECO:0000256" key="7">
    <source>
        <dbReference type="ARBA" id="ARBA00023065"/>
    </source>
</evidence>
<dbReference type="OrthoDB" id="1262810at2759"/>
<evidence type="ECO:0000256" key="9">
    <source>
        <dbReference type="ARBA" id="ARBA00023136"/>
    </source>
</evidence>
<evidence type="ECO:0000256" key="11">
    <source>
        <dbReference type="ARBA" id="ARBA00033369"/>
    </source>
</evidence>
<evidence type="ECO:0000256" key="8">
    <source>
        <dbReference type="ARBA" id="ARBA00023128"/>
    </source>
</evidence>
<dbReference type="GO" id="GO:0046933">
    <property type="term" value="F:proton-transporting ATP synthase activity, rotational mechanism"/>
    <property type="evidence" value="ECO:0007669"/>
    <property type="project" value="InterPro"/>
</dbReference>
<keyword evidence="6" id="KW-0809">Transit peptide</keyword>
<dbReference type="InterPro" id="IPR026015">
    <property type="entry name" value="ATP_synth_OSCP/delta_N_sf"/>
</dbReference>
<keyword evidence="7" id="KW-0406">Ion transport</keyword>
<evidence type="ECO:0000313" key="12">
    <source>
        <dbReference type="EMBL" id="RZC38286.1"/>
    </source>
</evidence>
<comment type="caution">
    <text evidence="12">The sequence shown here is derived from an EMBL/GenBank/DDBJ whole genome shotgun (WGS) entry which is preliminary data.</text>
</comment>
<keyword evidence="13" id="KW-1185">Reference proteome</keyword>
<dbReference type="PRINTS" id="PR00125">
    <property type="entry name" value="ATPASEDELTA"/>
</dbReference>
<evidence type="ECO:0000256" key="5">
    <source>
        <dbReference type="ARBA" id="ARBA00022792"/>
    </source>
</evidence>
<name>A0A482VZU0_ASBVE</name>
<comment type="similarity">
    <text evidence="2">Belongs to the ATPase delta chain family.</text>
</comment>
<dbReference type="AlphaFoldDB" id="A0A482VZU0"/>